<reference evidence="3" key="1">
    <citation type="submission" date="2023-06" db="EMBL/GenBank/DDBJ databases">
        <title>Reference genome for the Northern bat (Eptesicus nilssonii), a most northern bat species.</title>
        <authorList>
            <person name="Laine V.N."/>
            <person name="Pulliainen A.T."/>
            <person name="Lilley T.M."/>
        </authorList>
    </citation>
    <scope>NUCLEOTIDE SEQUENCE</scope>
    <source>
        <strain evidence="3">BLF_Eptnil</strain>
        <tissue evidence="3">Kidney</tissue>
    </source>
</reference>
<dbReference type="InterPro" id="IPR037196">
    <property type="entry name" value="HSP90_C"/>
</dbReference>
<keyword evidence="4" id="KW-1185">Reference proteome</keyword>
<dbReference type="InterPro" id="IPR001404">
    <property type="entry name" value="Hsp90_fam"/>
</dbReference>
<protein>
    <submittedName>
        <fullName evidence="3">Uncharacterized protein</fullName>
    </submittedName>
</protein>
<dbReference type="EMBL" id="JAULJE010000008">
    <property type="protein sequence ID" value="KAK1339733.1"/>
    <property type="molecule type" value="Genomic_DNA"/>
</dbReference>
<evidence type="ECO:0000313" key="3">
    <source>
        <dbReference type="EMBL" id="KAK1339733.1"/>
    </source>
</evidence>
<dbReference type="SUPFAM" id="SSF110942">
    <property type="entry name" value="HSP90 C-terminal domain"/>
    <property type="match status" value="1"/>
</dbReference>
<dbReference type="Gene3D" id="3.40.50.11260">
    <property type="match status" value="1"/>
</dbReference>
<accession>A0AA40LPU8</accession>
<gene>
    <name evidence="3" type="ORF">QTO34_018288</name>
</gene>
<dbReference type="AlphaFoldDB" id="A0AA40LPU8"/>
<proteinExistence type="inferred from homology"/>
<evidence type="ECO:0000313" key="4">
    <source>
        <dbReference type="Proteomes" id="UP001177744"/>
    </source>
</evidence>
<dbReference type="Gene3D" id="1.20.120.790">
    <property type="entry name" value="Heat shock protein 90, C-terminal domain"/>
    <property type="match status" value="2"/>
</dbReference>
<sequence length="172" mass="19593">MYSGDDFSPMKEAQKSIYYITGESKEQVANSAFVESVWRWGFEKGLKVLEDEEKKKMGEQSQLENLCKLMKEILDKEVTKVTISNRLVSTMGYMMAKKHLKINPVHSVMGFLWQKAKVDKNDNAVKDHVVLLFETVLLSSGFSLEFPQTHSNHICLMIQPGPGTDDNEDKSL</sequence>
<name>A0AA40LPU8_CNENI</name>
<dbReference type="Pfam" id="PF00183">
    <property type="entry name" value="HSP90"/>
    <property type="match status" value="2"/>
</dbReference>
<dbReference type="GO" id="GO:0016887">
    <property type="term" value="F:ATP hydrolysis activity"/>
    <property type="evidence" value="ECO:0007669"/>
    <property type="project" value="InterPro"/>
</dbReference>
<dbReference type="GO" id="GO:0051082">
    <property type="term" value="F:unfolded protein binding"/>
    <property type="evidence" value="ECO:0007669"/>
    <property type="project" value="InterPro"/>
</dbReference>
<comment type="similarity">
    <text evidence="1">Belongs to the heat shock protein 90 family.</text>
</comment>
<comment type="caution">
    <text evidence="3">The sequence shown here is derived from an EMBL/GenBank/DDBJ whole genome shotgun (WGS) entry which is preliminary data.</text>
</comment>
<evidence type="ECO:0000256" key="2">
    <source>
        <dbReference type="ARBA" id="ARBA00023186"/>
    </source>
</evidence>
<evidence type="ECO:0000256" key="1">
    <source>
        <dbReference type="ARBA" id="ARBA00008239"/>
    </source>
</evidence>
<dbReference type="GO" id="GO:0005524">
    <property type="term" value="F:ATP binding"/>
    <property type="evidence" value="ECO:0007669"/>
    <property type="project" value="InterPro"/>
</dbReference>
<dbReference type="PANTHER" id="PTHR11528">
    <property type="entry name" value="HEAT SHOCK PROTEIN 90 FAMILY MEMBER"/>
    <property type="match status" value="1"/>
</dbReference>
<dbReference type="Proteomes" id="UP001177744">
    <property type="component" value="Unassembled WGS sequence"/>
</dbReference>
<dbReference type="GO" id="GO:0140662">
    <property type="term" value="F:ATP-dependent protein folding chaperone"/>
    <property type="evidence" value="ECO:0007669"/>
    <property type="project" value="InterPro"/>
</dbReference>
<organism evidence="3 4">
    <name type="scientific">Cnephaeus nilssonii</name>
    <name type="common">Northern bat</name>
    <name type="synonym">Eptesicus nilssonii</name>
    <dbReference type="NCBI Taxonomy" id="3371016"/>
    <lineage>
        <taxon>Eukaryota</taxon>
        <taxon>Metazoa</taxon>
        <taxon>Chordata</taxon>
        <taxon>Craniata</taxon>
        <taxon>Vertebrata</taxon>
        <taxon>Euteleostomi</taxon>
        <taxon>Mammalia</taxon>
        <taxon>Eutheria</taxon>
        <taxon>Laurasiatheria</taxon>
        <taxon>Chiroptera</taxon>
        <taxon>Yangochiroptera</taxon>
        <taxon>Vespertilionidae</taxon>
        <taxon>Cnephaeus</taxon>
    </lineage>
</organism>
<keyword evidence="2" id="KW-0143">Chaperone</keyword>